<evidence type="ECO:0000256" key="4">
    <source>
        <dbReference type="ARBA" id="ARBA00021581"/>
    </source>
</evidence>
<comment type="catalytic activity">
    <reaction evidence="13">
        <text>di-trans,octa-cis-undecaprenyl diphosphate + H2O = di-trans,octa-cis-undecaprenyl phosphate + phosphate + H(+)</text>
        <dbReference type="Rhea" id="RHEA:28094"/>
        <dbReference type="ChEBI" id="CHEBI:15377"/>
        <dbReference type="ChEBI" id="CHEBI:15378"/>
        <dbReference type="ChEBI" id="CHEBI:43474"/>
        <dbReference type="ChEBI" id="CHEBI:58405"/>
        <dbReference type="ChEBI" id="CHEBI:60392"/>
        <dbReference type="EC" id="3.6.1.27"/>
    </reaction>
</comment>
<keyword evidence="10" id="KW-0046">Antibiotic resistance</keyword>
<name>A0A7Z0MN54_9GAMM</name>
<evidence type="ECO:0000256" key="3">
    <source>
        <dbReference type="ARBA" id="ARBA00012374"/>
    </source>
</evidence>
<dbReference type="PANTHER" id="PTHR30622">
    <property type="entry name" value="UNDECAPRENYL-DIPHOSPHATASE"/>
    <property type="match status" value="1"/>
</dbReference>
<dbReference type="EMBL" id="JACCHS010000006">
    <property type="protein sequence ID" value="NYT46460.1"/>
    <property type="molecule type" value="Genomic_DNA"/>
</dbReference>
<evidence type="ECO:0000313" key="14">
    <source>
        <dbReference type="EMBL" id="NYT46460.1"/>
    </source>
</evidence>
<comment type="caution">
    <text evidence="14">The sequence shown here is derived from an EMBL/GenBank/DDBJ whole genome shotgun (WGS) entry which is preliminary data.</text>
</comment>
<evidence type="ECO:0000256" key="12">
    <source>
        <dbReference type="ARBA" id="ARBA00032932"/>
    </source>
</evidence>
<gene>
    <name evidence="14" type="ORF">H0A75_00840</name>
</gene>
<dbReference type="AlphaFoldDB" id="A0A7Z0MN54"/>
<evidence type="ECO:0000256" key="10">
    <source>
        <dbReference type="ARBA" id="ARBA00023251"/>
    </source>
</evidence>
<dbReference type="GO" id="GO:0046677">
    <property type="term" value="P:response to antibiotic"/>
    <property type="evidence" value="ECO:0007669"/>
    <property type="project" value="UniProtKB-KW"/>
</dbReference>
<proteinExistence type="inferred from homology"/>
<comment type="similarity">
    <text evidence="2">Belongs to the UppP family.</text>
</comment>
<comment type="subcellular location">
    <subcellularLocation>
        <location evidence="1">Cell membrane</location>
        <topology evidence="1">Multi-pass membrane protein</topology>
    </subcellularLocation>
</comment>
<dbReference type="GO" id="GO:0005886">
    <property type="term" value="C:plasma membrane"/>
    <property type="evidence" value="ECO:0007669"/>
    <property type="project" value="UniProtKB-SubCell"/>
</dbReference>
<dbReference type="Pfam" id="PF02673">
    <property type="entry name" value="BacA"/>
    <property type="match status" value="1"/>
</dbReference>
<evidence type="ECO:0000256" key="1">
    <source>
        <dbReference type="ARBA" id="ARBA00004651"/>
    </source>
</evidence>
<evidence type="ECO:0000256" key="13">
    <source>
        <dbReference type="ARBA" id="ARBA00047594"/>
    </source>
</evidence>
<protein>
    <recommendedName>
        <fullName evidence="4">Undecaprenyl-diphosphatase</fullName>
        <ecNumber evidence="3">3.6.1.27</ecNumber>
    </recommendedName>
    <alternativeName>
        <fullName evidence="12">Bacitracin resistance protein</fullName>
    </alternativeName>
    <alternativeName>
        <fullName evidence="11">Undecaprenyl pyrophosphate phosphatase</fullName>
    </alternativeName>
</protein>
<sequence>MDIFQAIALAVLQGLTEFLPISSSAHLILLPVLAGWKGIKRANF</sequence>
<accession>A0A7Z0MN54</accession>
<evidence type="ECO:0000256" key="11">
    <source>
        <dbReference type="ARBA" id="ARBA00032707"/>
    </source>
</evidence>
<evidence type="ECO:0000313" key="15">
    <source>
        <dbReference type="Proteomes" id="UP000537890"/>
    </source>
</evidence>
<keyword evidence="6" id="KW-0812">Transmembrane</keyword>
<dbReference type="GO" id="GO:0050380">
    <property type="term" value="F:undecaprenyl-diphosphatase activity"/>
    <property type="evidence" value="ECO:0007669"/>
    <property type="project" value="UniProtKB-EC"/>
</dbReference>
<dbReference type="Proteomes" id="UP000537890">
    <property type="component" value="Unassembled WGS sequence"/>
</dbReference>
<dbReference type="EC" id="3.6.1.27" evidence="3"/>
<reference evidence="14 15" key="1">
    <citation type="submission" date="2020-05" db="EMBL/GenBank/DDBJ databases">
        <title>Horizontal transmission and recombination maintain forever young bacterial symbiont genomes.</title>
        <authorList>
            <person name="Russell S.L."/>
            <person name="Pepper-Tunick E."/>
            <person name="Svedberg J."/>
            <person name="Byrne A."/>
            <person name="Ruelas Castillo J."/>
            <person name="Vollmers C."/>
            <person name="Beinart R.A."/>
            <person name="Corbett-Detig R."/>
        </authorList>
    </citation>
    <scope>NUCLEOTIDE SEQUENCE [LARGE SCALE GENOMIC DNA]</scope>
    <source>
        <strain evidence="14">4727-3</strain>
    </source>
</reference>
<evidence type="ECO:0000256" key="5">
    <source>
        <dbReference type="ARBA" id="ARBA00022475"/>
    </source>
</evidence>
<keyword evidence="8" id="KW-1133">Transmembrane helix</keyword>
<evidence type="ECO:0000256" key="2">
    <source>
        <dbReference type="ARBA" id="ARBA00010621"/>
    </source>
</evidence>
<dbReference type="PANTHER" id="PTHR30622:SF4">
    <property type="entry name" value="UNDECAPRENYL-DIPHOSPHATASE"/>
    <property type="match status" value="1"/>
</dbReference>
<keyword evidence="7" id="KW-0378">Hydrolase</keyword>
<dbReference type="InterPro" id="IPR003824">
    <property type="entry name" value="UppP"/>
</dbReference>
<organism evidence="14 15">
    <name type="scientific">Candidatus Methanofishera endochildressiae</name>
    <dbReference type="NCBI Taxonomy" id="2738884"/>
    <lineage>
        <taxon>Bacteria</taxon>
        <taxon>Pseudomonadati</taxon>
        <taxon>Pseudomonadota</taxon>
        <taxon>Gammaproteobacteria</taxon>
        <taxon>Candidatus Methanofishera</taxon>
    </lineage>
</organism>
<evidence type="ECO:0000256" key="8">
    <source>
        <dbReference type="ARBA" id="ARBA00022989"/>
    </source>
</evidence>
<keyword evidence="5" id="KW-1003">Cell membrane</keyword>
<evidence type="ECO:0000256" key="9">
    <source>
        <dbReference type="ARBA" id="ARBA00023136"/>
    </source>
</evidence>
<evidence type="ECO:0000256" key="7">
    <source>
        <dbReference type="ARBA" id="ARBA00022801"/>
    </source>
</evidence>
<keyword evidence="9" id="KW-0472">Membrane</keyword>
<evidence type="ECO:0000256" key="6">
    <source>
        <dbReference type="ARBA" id="ARBA00022692"/>
    </source>
</evidence>